<comment type="cofactor">
    <cofactor evidence="9">
        <name>Mg(2+)</name>
        <dbReference type="ChEBI" id="CHEBI:18420"/>
    </cofactor>
    <text evidence="9">Binds 1 Mg(2+) ion per monomer.</text>
</comment>
<feature type="binding site" evidence="9">
    <location>
        <position position="304"/>
    </location>
    <ligand>
        <name>a ribonucleoside 5'-phosphate</name>
        <dbReference type="ChEBI" id="CHEBI:58043"/>
    </ligand>
</feature>
<accession>A0A0L0HBR6</accession>
<dbReference type="HAMAP" id="MF_00235">
    <property type="entry name" value="Adenylate_kinase_Adk"/>
    <property type="match status" value="1"/>
</dbReference>
<dbReference type="InterPro" id="IPR006266">
    <property type="entry name" value="UMP_CMP_kinase"/>
</dbReference>
<gene>
    <name evidence="11" type="ORF">SPPG_06712</name>
</gene>
<keyword evidence="12" id="KW-1185">Reference proteome</keyword>
<dbReference type="GO" id="GO:0033862">
    <property type="term" value="F:UMP kinase activity"/>
    <property type="evidence" value="ECO:0007669"/>
    <property type="project" value="RHEA"/>
</dbReference>
<dbReference type="RefSeq" id="XP_016606359.1">
    <property type="nucleotide sequence ID" value="XM_016754914.1"/>
</dbReference>
<comment type="function">
    <text evidence="9">Catalyzes the phosphorylation of pyrimidine nucleoside monophosphates at the expense of ATP. Plays an important role in de novo pyrimidine nucleotide biosynthesis. Has preference for UMP and dUMP as phosphate acceptors, but can also use CMP, dCMP and AMP.</text>
</comment>
<evidence type="ECO:0000256" key="1">
    <source>
        <dbReference type="ARBA" id="ARBA00022490"/>
    </source>
</evidence>
<feature type="binding site" evidence="9">
    <location>
        <begin position="270"/>
        <end position="272"/>
    </location>
    <ligand>
        <name>a ribonucleoside 5'-phosphate</name>
        <dbReference type="ChEBI" id="CHEBI:58043"/>
    </ligand>
</feature>
<dbReference type="eggNOG" id="KOG3079">
    <property type="taxonomic scope" value="Eukaryota"/>
</dbReference>
<dbReference type="InterPro" id="IPR027417">
    <property type="entry name" value="P-loop_NTPase"/>
</dbReference>
<dbReference type="PANTHER" id="PTHR23359">
    <property type="entry name" value="NUCLEOTIDE KINASE"/>
    <property type="match status" value="1"/>
</dbReference>
<dbReference type="InParanoid" id="A0A0L0HBR6"/>
<evidence type="ECO:0000256" key="7">
    <source>
        <dbReference type="ARBA" id="ARBA00023242"/>
    </source>
</evidence>
<evidence type="ECO:0000256" key="2">
    <source>
        <dbReference type="ARBA" id="ARBA00022679"/>
    </source>
</evidence>
<evidence type="ECO:0000256" key="8">
    <source>
        <dbReference type="ARBA" id="ARBA00048116"/>
    </source>
</evidence>
<dbReference type="VEuPathDB" id="FungiDB:SPPG_06712"/>
<dbReference type="CDD" id="cd01428">
    <property type="entry name" value="ADK"/>
    <property type="match status" value="1"/>
</dbReference>
<keyword evidence="5 9" id="KW-0067">ATP-binding</keyword>
<evidence type="ECO:0000256" key="5">
    <source>
        <dbReference type="ARBA" id="ARBA00022840"/>
    </source>
</evidence>
<dbReference type="AlphaFoldDB" id="A0A0L0HBR6"/>
<feature type="binding site" evidence="9">
    <location>
        <begin position="222"/>
        <end position="227"/>
    </location>
    <ligand>
        <name>ATP</name>
        <dbReference type="ChEBI" id="CHEBI:30616"/>
    </ligand>
</feature>
<dbReference type="OrthoDB" id="442176at2759"/>
<comment type="subunit">
    <text evidence="9">Monomer.</text>
</comment>
<feature type="binding site" evidence="9">
    <location>
        <position position="380"/>
    </location>
    <ligand>
        <name>ATP</name>
        <dbReference type="ChEBI" id="CHEBI:30616"/>
    </ligand>
</feature>
<dbReference type="OMA" id="GMLHCST"/>
<dbReference type="PROSITE" id="PS00113">
    <property type="entry name" value="ADENYLATE_KINASE"/>
    <property type="match status" value="1"/>
</dbReference>
<evidence type="ECO:0000256" key="3">
    <source>
        <dbReference type="ARBA" id="ARBA00022741"/>
    </source>
</evidence>
<comment type="catalytic activity">
    <reaction evidence="8 9">
        <text>UMP + ATP = UDP + ADP</text>
        <dbReference type="Rhea" id="RHEA:24400"/>
        <dbReference type="ChEBI" id="CHEBI:30616"/>
        <dbReference type="ChEBI" id="CHEBI:57865"/>
        <dbReference type="ChEBI" id="CHEBI:58223"/>
        <dbReference type="ChEBI" id="CHEBI:456216"/>
        <dbReference type="EC" id="2.7.4.14"/>
    </reaction>
</comment>
<feature type="region of interest" description="LID" evidence="9">
    <location>
        <begin position="334"/>
        <end position="344"/>
    </location>
</feature>
<feature type="binding site" evidence="9">
    <location>
        <position position="352"/>
    </location>
    <ligand>
        <name>a ribonucleoside 5'-phosphate</name>
        <dbReference type="ChEBI" id="CHEBI:58043"/>
    </ligand>
</feature>
<dbReference type="NCBIfam" id="TIGR01359">
    <property type="entry name" value="UMP_CMP_kin_fam"/>
    <property type="match status" value="1"/>
</dbReference>
<proteinExistence type="inferred from homology"/>
<dbReference type="GO" id="GO:0006207">
    <property type="term" value="P:'de novo' pyrimidine nucleobase biosynthetic process"/>
    <property type="evidence" value="ECO:0007669"/>
    <property type="project" value="InterPro"/>
</dbReference>
<evidence type="ECO:0000313" key="12">
    <source>
        <dbReference type="Proteomes" id="UP000053201"/>
    </source>
</evidence>
<feature type="binding site" evidence="9">
    <location>
        <position position="248"/>
    </location>
    <ligand>
        <name>a ribonucleoside 5'-phosphate</name>
        <dbReference type="ChEBI" id="CHEBI:58043"/>
    </ligand>
</feature>
<keyword evidence="2 9" id="KW-0808">Transferase</keyword>
<dbReference type="SUPFAM" id="SSF52540">
    <property type="entry name" value="P-loop containing nucleoside triphosphate hydrolases"/>
    <property type="match status" value="1"/>
</dbReference>
<dbReference type="InterPro" id="IPR033690">
    <property type="entry name" value="Adenylat_kinase_CS"/>
</dbReference>
<dbReference type="Gene3D" id="3.40.50.300">
    <property type="entry name" value="P-loop containing nucleotide triphosphate hydrolases"/>
    <property type="match status" value="1"/>
</dbReference>
<evidence type="ECO:0000256" key="9">
    <source>
        <dbReference type="HAMAP-Rule" id="MF_03172"/>
    </source>
</evidence>
<keyword evidence="7 9" id="KW-0539">Nucleus</keyword>
<reference evidence="11 12" key="1">
    <citation type="submission" date="2009-08" db="EMBL/GenBank/DDBJ databases">
        <title>The Genome Sequence of Spizellomyces punctatus strain DAOM BR117.</title>
        <authorList>
            <consortium name="The Broad Institute Genome Sequencing Platform"/>
            <person name="Russ C."/>
            <person name="Cuomo C."/>
            <person name="Shea T."/>
            <person name="Young S.K."/>
            <person name="Zeng Q."/>
            <person name="Koehrsen M."/>
            <person name="Haas B."/>
            <person name="Borodovsky M."/>
            <person name="Guigo R."/>
            <person name="Alvarado L."/>
            <person name="Berlin A."/>
            <person name="Bochicchio J."/>
            <person name="Borenstein D."/>
            <person name="Chapman S."/>
            <person name="Chen Z."/>
            <person name="Engels R."/>
            <person name="Freedman E."/>
            <person name="Gellesch M."/>
            <person name="Goldberg J."/>
            <person name="Griggs A."/>
            <person name="Gujja S."/>
            <person name="Heiman D."/>
            <person name="Hepburn T."/>
            <person name="Howarth C."/>
            <person name="Jen D."/>
            <person name="Larson L."/>
            <person name="Lewis B."/>
            <person name="Mehta T."/>
            <person name="Park D."/>
            <person name="Pearson M."/>
            <person name="Roberts A."/>
            <person name="Saif S."/>
            <person name="Shenoy N."/>
            <person name="Sisk P."/>
            <person name="Stolte C."/>
            <person name="Sykes S."/>
            <person name="Thomson T."/>
            <person name="Walk T."/>
            <person name="White J."/>
            <person name="Yandava C."/>
            <person name="Burger G."/>
            <person name="Gray M.W."/>
            <person name="Holland P.W.H."/>
            <person name="King N."/>
            <person name="Lang F.B.F."/>
            <person name="Roger A.J."/>
            <person name="Ruiz-Trillo I."/>
            <person name="Lander E."/>
            <person name="Nusbaum C."/>
        </authorList>
    </citation>
    <scope>NUCLEOTIDE SEQUENCE [LARGE SCALE GENOMIC DNA]</scope>
    <source>
        <strain evidence="11 12">DAOM BR117</strain>
    </source>
</reference>
<dbReference type="HAMAP" id="MF_03172">
    <property type="entry name" value="Adenylate_kinase_UMP_CMP_kin"/>
    <property type="match status" value="1"/>
</dbReference>
<feature type="region of interest" description="NMPbind" evidence="9">
    <location>
        <begin position="242"/>
        <end position="272"/>
    </location>
</feature>
<keyword evidence="6 9" id="KW-0665">Pyrimidine biosynthesis</keyword>
<comment type="subcellular location">
    <subcellularLocation>
        <location evidence="9">Cytoplasm</location>
    </subcellularLocation>
    <subcellularLocation>
        <location evidence="9">Nucleus</location>
    </subcellularLocation>
    <text evidence="9">Predominantly cytoplasmic.</text>
</comment>
<dbReference type="InterPro" id="IPR000850">
    <property type="entry name" value="Adenylat/UMP-CMP_kin"/>
</dbReference>
<dbReference type="GO" id="GO:0005634">
    <property type="term" value="C:nucleus"/>
    <property type="evidence" value="ECO:0007669"/>
    <property type="project" value="UniProtKB-SubCell"/>
</dbReference>
<dbReference type="GO" id="GO:0005524">
    <property type="term" value="F:ATP binding"/>
    <property type="evidence" value="ECO:0007669"/>
    <property type="project" value="UniProtKB-KW"/>
</dbReference>
<dbReference type="STRING" id="645134.A0A0L0HBR6"/>
<dbReference type="EMBL" id="KQ257461">
    <property type="protein sequence ID" value="KNC98319.1"/>
    <property type="molecule type" value="Genomic_DNA"/>
</dbReference>
<evidence type="ECO:0000313" key="11">
    <source>
        <dbReference type="EMBL" id="KNC98319.1"/>
    </source>
</evidence>
<dbReference type="EC" id="2.7.4.14" evidence="9"/>
<evidence type="ECO:0000256" key="6">
    <source>
        <dbReference type="ARBA" id="ARBA00022975"/>
    </source>
</evidence>
<dbReference type="FunFam" id="3.40.50.300:FF:000315">
    <property type="entry name" value="Adenylate kinase 1"/>
    <property type="match status" value="1"/>
</dbReference>
<dbReference type="GeneID" id="27689998"/>
<comment type="domain">
    <text evidence="9">Consists of three domains, a large central CORE domain and two small peripheral domains, NMPbind and LID, which undergo movements during catalysis. The LID domain closes over the site of phosphoryl transfer upon ATP binding. Assembling and dissambling the active center during each catalytic cycle provides an effective means to prevent ATP hydrolysis.</text>
</comment>
<organism evidence="11 12">
    <name type="scientific">Spizellomyces punctatus (strain DAOM BR117)</name>
    <dbReference type="NCBI Taxonomy" id="645134"/>
    <lineage>
        <taxon>Eukaryota</taxon>
        <taxon>Fungi</taxon>
        <taxon>Fungi incertae sedis</taxon>
        <taxon>Chytridiomycota</taxon>
        <taxon>Chytridiomycota incertae sedis</taxon>
        <taxon>Chytridiomycetes</taxon>
        <taxon>Spizellomycetales</taxon>
        <taxon>Spizellomycetaceae</taxon>
        <taxon>Spizellomyces</taxon>
    </lineage>
</organism>
<evidence type="ECO:0000256" key="4">
    <source>
        <dbReference type="ARBA" id="ARBA00022777"/>
    </source>
</evidence>
<keyword evidence="3 9" id="KW-0547">Nucleotide-binding</keyword>
<keyword evidence="1 9" id="KW-0963">Cytoplasm</keyword>
<feature type="binding site" evidence="9">
    <location>
        <begin position="297"/>
        <end position="300"/>
    </location>
    <ligand>
        <name>a ribonucleoside 5'-phosphate</name>
        <dbReference type="ChEBI" id="CHEBI:58043"/>
    </ligand>
</feature>
<evidence type="ECO:0000256" key="10">
    <source>
        <dbReference type="SAM" id="Coils"/>
    </source>
</evidence>
<dbReference type="Pfam" id="PF00406">
    <property type="entry name" value="ADK"/>
    <property type="match status" value="1"/>
</dbReference>
<feature type="binding site" evidence="9">
    <location>
        <position position="335"/>
    </location>
    <ligand>
        <name>ATP</name>
        <dbReference type="ChEBI" id="CHEBI:30616"/>
    </ligand>
</feature>
<protein>
    <recommendedName>
        <fullName evidence="9">Uridylate kinase</fullName>
        <shortName evidence="9">UK</shortName>
        <ecNumber evidence="9">2.7.4.14</ecNumber>
    </recommendedName>
    <alternativeName>
        <fullName evidence="9">ATP:UMP phosphotransferase</fullName>
    </alternativeName>
    <alternativeName>
        <fullName evidence="9">Deoxycytidylate kinase</fullName>
        <shortName evidence="9">CK</shortName>
        <shortName evidence="9">dCMP kinase</shortName>
    </alternativeName>
    <alternativeName>
        <fullName evidence="9">Uridine monophosphate kinase</fullName>
        <shortName evidence="9">UMP kinase</shortName>
        <shortName evidence="9">UMPK</shortName>
    </alternativeName>
</protein>
<feature type="binding site" evidence="9">
    <location>
        <position position="341"/>
    </location>
    <ligand>
        <name>a ribonucleoside 5'-phosphate</name>
        <dbReference type="ChEBI" id="CHEBI:58043"/>
    </ligand>
</feature>
<dbReference type="GO" id="GO:0005737">
    <property type="term" value="C:cytoplasm"/>
    <property type="evidence" value="ECO:0007669"/>
    <property type="project" value="UniProtKB-SubCell"/>
</dbReference>
<dbReference type="GO" id="GO:0006221">
    <property type="term" value="P:pyrimidine nucleotide biosynthetic process"/>
    <property type="evidence" value="ECO:0007669"/>
    <property type="project" value="UniProtKB-UniRule"/>
</dbReference>
<keyword evidence="10" id="KW-0175">Coiled coil</keyword>
<keyword evidence="4 9" id="KW-0418">Kinase</keyword>
<feature type="coiled-coil region" evidence="10">
    <location>
        <begin position="76"/>
        <end position="132"/>
    </location>
</feature>
<comment type="similarity">
    <text evidence="9">Belongs to the adenylate kinase family. UMP-CMP kinase subfamily.</text>
</comment>
<dbReference type="PRINTS" id="PR00094">
    <property type="entry name" value="ADENYLTKNASE"/>
</dbReference>
<name>A0A0L0HBR6_SPIPD</name>
<sequence length="398" mass="43519">MWRSLIRPSCRRARNPSLISTRTLAPQVCHASTSLPAHPDAPKGPHPKISGPALLIVALTGVGVAATWKTHVEQRQREEHQALQAAEEAAKKAAEKVAQVAKEEQSKLAQKAKEAKAKVIQATEKVVQSTQKAAQQAVEKTREEVVHVKETVVHKAQQATEATGKAVQKAKEQVSDAVKKVTHKAEAVVPAAAHKLPSAAASLSLSPLPDDTTVVFVLGGPGAGKGTQCANLVRDYGFVHLSAGDLLRAEQNRSGSEYGELINSYIKEGQIVPMEITIALLHKAMKEAHSSRFLVDGFPRKMDQALKFEEEVCEGKFILYFECPEEEMLKRLLKRGETSGRVDDNIESIKKRFQTFKDTSFPVIEHYEAKGKVKTVSCLKSVEDVYADTKKVIDELVG</sequence>
<dbReference type="Proteomes" id="UP000053201">
    <property type="component" value="Unassembled WGS sequence"/>
</dbReference>